<dbReference type="PANTHER" id="PTHR15124:SF27">
    <property type="entry name" value="MIGRATION AND INVASION ENHANCER 1"/>
    <property type="match status" value="1"/>
</dbReference>
<dbReference type="Pfam" id="PF07523">
    <property type="entry name" value="Big_3"/>
    <property type="match status" value="1"/>
</dbReference>
<dbReference type="PANTHER" id="PTHR15124">
    <property type="entry name" value="SELENOPROTEIN W"/>
    <property type="match status" value="1"/>
</dbReference>
<evidence type="ECO:0000256" key="3">
    <source>
        <dbReference type="SAM" id="Phobius"/>
    </source>
</evidence>
<evidence type="ECO:0000256" key="4">
    <source>
        <dbReference type="SAM" id="SignalP"/>
    </source>
</evidence>
<dbReference type="InterPro" id="IPR032675">
    <property type="entry name" value="LRR_dom_sf"/>
</dbReference>
<dbReference type="Gene3D" id="2.60.40.10">
    <property type="entry name" value="Immunoglobulins"/>
    <property type="match status" value="1"/>
</dbReference>
<dbReference type="NCBIfam" id="TIGR02543">
    <property type="entry name" value="List_Bact_rpt"/>
    <property type="match status" value="1"/>
</dbReference>
<dbReference type="InterPro" id="IPR022038">
    <property type="entry name" value="Ig-like_bact"/>
</dbReference>
<comment type="caution">
    <text evidence="6">The sequence shown here is derived from an EMBL/GenBank/DDBJ whole genome shotgun (WGS) entry which is preliminary data.</text>
</comment>
<reference evidence="6 7" key="1">
    <citation type="journal article" date="2012" name="J. Bacteriol.">
        <title>Comparative Genomic Analyses of 17 Clinical Isolates of Gardnerella vaginalis Provide Evidence of Multiple Genetically Isolated Clades Consistent with Subspeciation into Genovars.</title>
        <authorList>
            <person name="Ahmed A."/>
            <person name="Earl J."/>
            <person name="Retchless A."/>
            <person name="Hillier S."/>
            <person name="Rabe L."/>
            <person name="Cherpes T."/>
            <person name="Powell E."/>
            <person name="Janto B."/>
            <person name="Eutsey R."/>
            <person name="Hiller N.L."/>
            <person name="Boissy R."/>
            <person name="Dahlgreen M."/>
            <person name="Hall B."/>
            <person name="Costerton J."/>
            <person name="Post J.C."/>
            <person name="Hu F."/>
            <person name="Ehrlich G."/>
        </authorList>
    </citation>
    <scope>NUCLEOTIDE SEQUENCE [LARGE SCALE GENOMIC DNA]</scope>
    <source>
        <strain evidence="6 7">55152</strain>
    </source>
</reference>
<organism evidence="6 7">
    <name type="scientific">Gardnerella vaginalis 55152</name>
    <dbReference type="NCBI Taxonomy" id="698955"/>
    <lineage>
        <taxon>Bacteria</taxon>
        <taxon>Bacillati</taxon>
        <taxon>Actinomycetota</taxon>
        <taxon>Actinomycetes</taxon>
        <taxon>Bifidobacteriales</taxon>
        <taxon>Bifidobacteriaceae</taxon>
        <taxon>Gardnerella</taxon>
    </lineage>
</organism>
<evidence type="ECO:0000259" key="5">
    <source>
        <dbReference type="Pfam" id="PF07523"/>
    </source>
</evidence>
<keyword evidence="3" id="KW-0812">Transmembrane</keyword>
<dbReference type="Gene3D" id="3.80.10.10">
    <property type="entry name" value="Ribonuclease Inhibitor"/>
    <property type="match status" value="1"/>
</dbReference>
<dbReference type="InterPro" id="IPR013378">
    <property type="entry name" value="InlB-like_B-rpt"/>
</dbReference>
<proteinExistence type="predicted"/>
<feature type="region of interest" description="Disordered" evidence="2">
    <location>
        <begin position="131"/>
        <end position="164"/>
    </location>
</feature>
<dbReference type="InterPro" id="IPR042229">
    <property type="entry name" value="Listeria/Bacterioides_rpt_sf"/>
</dbReference>
<sequence>MGKRTNIILTTTMMGIATAACAFCVAQSANAVEASVNDGANSTVNSSNTNSYAVSSNKTSMGGGTSDSTSVKSSESINSSNSTESAKPAETTKSTKSSKASESVTDAENSENAILTQTLIDVSNTNLQTNNLEDRSVTASEESRAASTDSTTTNDESLTWTRDDFNITPDGKQIGYRKDITVTDHDGKPAGTENVIVPGLNAKGLAKLKKNPHLVIPEGIEVIHENAFTGSSTQVGSEHKHIDGETYIEGVTLPQSLKIVEYGAFGWNKIKGTLVIPKGVISIHNGAFLANEIQKVVFEGVIDDKGKEHDTDSKPYYLSGIGTVAFQGNKITEIDVKDNLAKYQLFPSNNPQKGDSVFDNQNPGTFNIEVGDEYKSPIKITKEGVNQSINVVEGFKEDGTPVQIEHSSYFKKNKEGKYIAVKSGKLEGQCLFYDIINKQFRIIGISHFTYNIVPKPKIYKVTFVNDSNKNYASVQVKENKSISENSVVDQKMPKNPSKKGYTFKEWNADSTGKDKSKIFTEKTTVKGDITVYAIYDLNATVMNVAPTLTLQDKTITVGDSLDLNSLVVSATDPEDGDLKNEVKITNNGGFDNTKPGVYEVTFTLSDKGKASVTKTATVTVVKKPTPTPTPEPTPTPTPTPDPTPDPEPTPVPEPESKPTPEKTPEPDVMPEPEPIPVPDVPDVPGGLWIPVPENPEYSVVGQSVLNPVHSSDKPVEYSVEQRFKAVDAGEAYSAKAPAKHLPDTGVSLVMSISALFVSLFAGFGLSMFKSRRKH</sequence>
<dbReference type="GO" id="GO:0030313">
    <property type="term" value="C:cell envelope"/>
    <property type="evidence" value="ECO:0007669"/>
    <property type="project" value="UniProtKB-SubCell"/>
</dbReference>
<protein>
    <recommendedName>
        <fullName evidence="5">Ig-like domain-containing protein</fullName>
    </recommendedName>
</protein>
<feature type="transmembrane region" description="Helical" evidence="3">
    <location>
        <begin position="748"/>
        <end position="768"/>
    </location>
</feature>
<dbReference type="AlphaFoldDB" id="I4LT76"/>
<feature type="region of interest" description="Disordered" evidence="2">
    <location>
        <begin position="621"/>
        <end position="675"/>
    </location>
</feature>
<feature type="compositionally biased region" description="Low complexity" evidence="2">
    <location>
        <begin position="40"/>
        <end position="103"/>
    </location>
</feature>
<feature type="compositionally biased region" description="Pro residues" evidence="2">
    <location>
        <begin position="625"/>
        <end position="653"/>
    </location>
</feature>
<evidence type="ECO:0000256" key="1">
    <source>
        <dbReference type="ARBA" id="ARBA00004196"/>
    </source>
</evidence>
<accession>I4LT76</accession>
<dbReference type="InterPro" id="IPR051441">
    <property type="entry name" value="SelW_related"/>
</dbReference>
<feature type="region of interest" description="Disordered" evidence="2">
    <location>
        <begin position="38"/>
        <end position="110"/>
    </location>
</feature>
<dbReference type="GO" id="GO:0005975">
    <property type="term" value="P:carbohydrate metabolic process"/>
    <property type="evidence" value="ECO:0007669"/>
    <property type="project" value="UniProtKB-ARBA"/>
</dbReference>
<dbReference type="Pfam" id="PF09479">
    <property type="entry name" value="Flg_new"/>
    <property type="match status" value="1"/>
</dbReference>
<evidence type="ECO:0000313" key="7">
    <source>
        <dbReference type="Proteomes" id="UP000005936"/>
    </source>
</evidence>
<dbReference type="Proteomes" id="UP000005936">
    <property type="component" value="Unassembled WGS sequence"/>
</dbReference>
<dbReference type="Gene3D" id="2.60.40.4270">
    <property type="entry name" value="Listeria-Bacteroides repeat domain"/>
    <property type="match status" value="1"/>
</dbReference>
<evidence type="ECO:0000256" key="2">
    <source>
        <dbReference type="SAM" id="MobiDB-lite"/>
    </source>
</evidence>
<feature type="compositionally biased region" description="Polar residues" evidence="2">
    <location>
        <begin position="145"/>
        <end position="160"/>
    </location>
</feature>
<keyword evidence="4" id="KW-0732">Signal</keyword>
<feature type="signal peptide" evidence="4">
    <location>
        <begin position="1"/>
        <end position="22"/>
    </location>
</feature>
<feature type="chain" id="PRO_5039660838" description="Ig-like domain-containing protein" evidence="4">
    <location>
        <begin position="23"/>
        <end position="774"/>
    </location>
</feature>
<gene>
    <name evidence="6" type="ORF">CGSMWGv55152_03542</name>
</gene>
<feature type="compositionally biased region" description="Basic and acidic residues" evidence="2">
    <location>
        <begin position="132"/>
        <end position="144"/>
    </location>
</feature>
<dbReference type="PROSITE" id="PS51257">
    <property type="entry name" value="PROKAR_LIPOPROTEIN"/>
    <property type="match status" value="1"/>
</dbReference>
<feature type="compositionally biased region" description="Basic and acidic residues" evidence="2">
    <location>
        <begin position="654"/>
        <end position="665"/>
    </location>
</feature>
<name>I4LT76_GARVA</name>
<keyword evidence="3" id="KW-1133">Transmembrane helix</keyword>
<feature type="domain" description="Ig-like" evidence="5">
    <location>
        <begin position="551"/>
        <end position="620"/>
    </location>
</feature>
<keyword evidence="3" id="KW-0472">Membrane</keyword>
<dbReference type="PATRIC" id="fig|698955.3.peg.698"/>
<comment type="subcellular location">
    <subcellularLocation>
        <location evidence="1">Cell envelope</location>
    </subcellularLocation>
</comment>
<dbReference type="InterPro" id="IPR013783">
    <property type="entry name" value="Ig-like_fold"/>
</dbReference>
<dbReference type="RefSeq" id="WP_004121744.1">
    <property type="nucleotide sequence ID" value="NZ_ADEQ01000010.1"/>
</dbReference>
<dbReference type="EMBL" id="ADEQ01000010">
    <property type="protein sequence ID" value="EIK80166.1"/>
    <property type="molecule type" value="Genomic_DNA"/>
</dbReference>
<evidence type="ECO:0000313" key="6">
    <source>
        <dbReference type="EMBL" id="EIK80166.1"/>
    </source>
</evidence>